<comment type="caution">
    <text evidence="10">The sequence shown here is derived from an EMBL/GenBank/DDBJ whole genome shotgun (WGS) entry which is preliminary data.</text>
</comment>
<comment type="similarity">
    <text evidence="2 8">Belongs to the alanine or glycine:cation symporter (AGCS) (TC 2.A.25) family.</text>
</comment>
<feature type="transmembrane region" description="Helical" evidence="8">
    <location>
        <begin position="503"/>
        <end position="524"/>
    </location>
</feature>
<feature type="transmembrane region" description="Helical" evidence="8">
    <location>
        <begin position="109"/>
        <end position="132"/>
    </location>
</feature>
<keyword evidence="5 8" id="KW-0812">Transmembrane</keyword>
<organism evidence="10 11">
    <name type="scientific">Rubritalea tangerina</name>
    <dbReference type="NCBI Taxonomy" id="430798"/>
    <lineage>
        <taxon>Bacteria</taxon>
        <taxon>Pseudomonadati</taxon>
        <taxon>Verrucomicrobiota</taxon>
        <taxon>Verrucomicrobiia</taxon>
        <taxon>Verrucomicrobiales</taxon>
        <taxon>Rubritaleaceae</taxon>
        <taxon>Rubritalea</taxon>
    </lineage>
</organism>
<evidence type="ECO:0000313" key="11">
    <source>
        <dbReference type="Proteomes" id="UP001597389"/>
    </source>
</evidence>
<dbReference type="NCBIfam" id="TIGR00835">
    <property type="entry name" value="agcS"/>
    <property type="match status" value="1"/>
</dbReference>
<dbReference type="RefSeq" id="WP_377091322.1">
    <property type="nucleotide sequence ID" value="NZ_JBHSJL010000014.1"/>
</dbReference>
<keyword evidence="4 8" id="KW-1003">Cell membrane</keyword>
<feature type="transmembrane region" description="Helical" evidence="8">
    <location>
        <begin position="57"/>
        <end position="76"/>
    </location>
</feature>
<evidence type="ECO:0000256" key="8">
    <source>
        <dbReference type="RuleBase" id="RU363064"/>
    </source>
</evidence>
<evidence type="ECO:0000256" key="2">
    <source>
        <dbReference type="ARBA" id="ARBA00009261"/>
    </source>
</evidence>
<gene>
    <name evidence="10" type="ORF">ACFSW8_00250</name>
</gene>
<proteinExistence type="inferred from homology"/>
<dbReference type="Pfam" id="PF01235">
    <property type="entry name" value="Na_Ala_symp"/>
    <property type="match status" value="1"/>
</dbReference>
<evidence type="ECO:0000256" key="6">
    <source>
        <dbReference type="ARBA" id="ARBA00022989"/>
    </source>
</evidence>
<evidence type="ECO:0000256" key="3">
    <source>
        <dbReference type="ARBA" id="ARBA00022448"/>
    </source>
</evidence>
<keyword evidence="7 8" id="KW-0472">Membrane</keyword>
<feature type="transmembrane region" description="Helical" evidence="8">
    <location>
        <begin position="531"/>
        <end position="549"/>
    </location>
</feature>
<evidence type="ECO:0000313" key="10">
    <source>
        <dbReference type="EMBL" id="MFD2157322.1"/>
    </source>
</evidence>
<evidence type="ECO:0000256" key="1">
    <source>
        <dbReference type="ARBA" id="ARBA00004651"/>
    </source>
</evidence>
<evidence type="ECO:0000256" key="5">
    <source>
        <dbReference type="ARBA" id="ARBA00022692"/>
    </source>
</evidence>
<sequence>MRNPSHVSFFSWLAMSFLLLVTSASAADGNGFDQALNSVAGWLEAFVFFSVNVAGNGLPIVLVVLGGTAIFLTIYFKFINLRGVGLAFKTVKGKYTEDDSPGQITHFQALTAALSATVGLGNIAGVAVAITLGGPGATFWMILMGLCGMTTKFAECTLGVRYRKFDKEGKTHGGAMYYLQDGLAEHGMAGLGKVLAIFFAVMCVGGAIGAGNMFQVNQAASQFSDSFGLFKGKESIQFGVILAVIVGLVIIGGIKSIARVTSFLVPFMCGIYLVAALYIIFTNAGAIPGAISEIIAGAFSPIAIGGGFVGVLIQGIKRAAFSNEAGIGSAPIAHSAVKTKKPASEGLVALLEPFTDTVVVCTMTALVLVISGAWKVDGVTKQEEVALYNQPALEQQVVKSLDKGEELRILDQKKVGEGSEAVTFGEVYQEEGDNLWVEMAQVEKVAGVQKTSRAFSGHFSWFPKVLSVAVILFAFSTMISWSYYGEQAVNYLFGIDNKVAEVIYKVMFCGFVVVGSAASIDNVVRISDAMLFAMVIPNMVGIYLLLPVIKRELKDFEAHAAKIDAEGK</sequence>
<dbReference type="Proteomes" id="UP001597389">
    <property type="component" value="Unassembled WGS sequence"/>
</dbReference>
<keyword evidence="8" id="KW-0769">Symport</keyword>
<feature type="transmembrane region" description="Helical" evidence="8">
    <location>
        <begin position="461"/>
        <end position="483"/>
    </location>
</feature>
<feature type="chain" id="PRO_5047462888" evidence="9">
    <location>
        <begin position="27"/>
        <end position="568"/>
    </location>
</feature>
<dbReference type="EMBL" id="JBHUJB010000005">
    <property type="protein sequence ID" value="MFD2157322.1"/>
    <property type="molecule type" value="Genomic_DNA"/>
</dbReference>
<keyword evidence="9" id="KW-0732">Signal</keyword>
<dbReference type="PANTHER" id="PTHR30330">
    <property type="entry name" value="AGSS FAMILY TRANSPORTER, SODIUM-ALANINE"/>
    <property type="match status" value="1"/>
</dbReference>
<dbReference type="PRINTS" id="PR00175">
    <property type="entry name" value="NAALASMPORT"/>
</dbReference>
<dbReference type="PANTHER" id="PTHR30330:SF3">
    <property type="entry name" value="TRANSCRIPTIONAL REGULATOR, LRP FAMILY"/>
    <property type="match status" value="1"/>
</dbReference>
<comment type="subcellular location">
    <subcellularLocation>
        <location evidence="1 8">Cell membrane</location>
        <topology evidence="1 8">Multi-pass membrane protein</topology>
    </subcellularLocation>
</comment>
<evidence type="ECO:0000256" key="9">
    <source>
        <dbReference type="SAM" id="SignalP"/>
    </source>
</evidence>
<feature type="transmembrane region" description="Helical" evidence="8">
    <location>
        <begin position="287"/>
        <end position="313"/>
    </location>
</feature>
<name>A0ABW4Z691_9BACT</name>
<accession>A0ABW4Z691</accession>
<evidence type="ECO:0000256" key="7">
    <source>
        <dbReference type="ARBA" id="ARBA00023136"/>
    </source>
</evidence>
<reference evidence="11" key="1">
    <citation type="journal article" date="2019" name="Int. J. Syst. Evol. Microbiol.">
        <title>The Global Catalogue of Microorganisms (GCM) 10K type strain sequencing project: providing services to taxonomists for standard genome sequencing and annotation.</title>
        <authorList>
            <consortium name="The Broad Institute Genomics Platform"/>
            <consortium name="The Broad Institute Genome Sequencing Center for Infectious Disease"/>
            <person name="Wu L."/>
            <person name="Ma J."/>
        </authorList>
    </citation>
    <scope>NUCLEOTIDE SEQUENCE [LARGE SCALE GENOMIC DNA]</scope>
    <source>
        <strain evidence="11">CCUG 57942</strain>
    </source>
</reference>
<keyword evidence="6 8" id="KW-1133">Transmembrane helix</keyword>
<keyword evidence="11" id="KW-1185">Reference proteome</keyword>
<protein>
    <submittedName>
        <fullName evidence="10">Alanine/glycine:cation symporter family protein</fullName>
    </submittedName>
</protein>
<feature type="transmembrane region" description="Helical" evidence="8">
    <location>
        <begin position="236"/>
        <end position="254"/>
    </location>
</feature>
<keyword evidence="3 8" id="KW-0813">Transport</keyword>
<feature type="transmembrane region" description="Helical" evidence="8">
    <location>
        <begin position="194"/>
        <end position="216"/>
    </location>
</feature>
<dbReference type="InterPro" id="IPR001463">
    <property type="entry name" value="Na/Ala_symport"/>
</dbReference>
<feature type="signal peptide" evidence="9">
    <location>
        <begin position="1"/>
        <end position="26"/>
    </location>
</feature>
<evidence type="ECO:0000256" key="4">
    <source>
        <dbReference type="ARBA" id="ARBA00022475"/>
    </source>
</evidence>
<feature type="transmembrane region" description="Helical" evidence="8">
    <location>
        <begin position="261"/>
        <end position="281"/>
    </location>
</feature>
<feature type="transmembrane region" description="Helical" evidence="8">
    <location>
        <begin position="138"/>
        <end position="160"/>
    </location>
</feature>